<keyword evidence="3" id="KW-1185">Reference proteome</keyword>
<protein>
    <submittedName>
        <fullName evidence="2">Uncharacterized protein</fullName>
    </submittedName>
</protein>
<dbReference type="GeneID" id="79187009"/>
<evidence type="ECO:0000313" key="2">
    <source>
        <dbReference type="EMBL" id="MBT0674683.1"/>
    </source>
</evidence>
<reference evidence="2 3" key="1">
    <citation type="journal article" date="2021" name="Astrobiology">
        <title>Bacterial Cellulose Retains Robustness but Its Synthesis Declines After Exposure to a Mars-Like Environment Simulated Outside the International Space Station.</title>
        <authorList>
            <person name="Orlovska I."/>
            <person name="Podolich O."/>
            <person name="Kukharenko O."/>
            <person name="Zaets I."/>
            <person name="Reva O."/>
            <person name="Khirunenko L."/>
            <person name="Zmejkoski D."/>
            <person name="Rogalsky S."/>
            <person name="Barh D."/>
            <person name="Tiwari S."/>
            <person name="Kumavath R."/>
            <person name="Goes-Neto A."/>
            <person name="Azevedo V."/>
            <person name="Brenig B."/>
            <person name="Ghosh P."/>
            <person name="de Vera J.P."/>
            <person name="Kozyrovska N."/>
        </authorList>
    </citation>
    <scope>NUCLEOTIDE SEQUENCE [LARGE SCALE GENOMIC DNA]</scope>
    <source>
        <strain evidence="2 3">IMBG 311</strain>
    </source>
</reference>
<dbReference type="EMBL" id="JABLUU010000003">
    <property type="protein sequence ID" value="MBT0674683.1"/>
    <property type="molecule type" value="Genomic_DNA"/>
</dbReference>
<name>A0ABS5SKF7_9PROT</name>
<feature type="region of interest" description="Disordered" evidence="1">
    <location>
        <begin position="1"/>
        <end position="29"/>
    </location>
</feature>
<accession>A0ABS5SKF7</accession>
<organism evidence="2 3">
    <name type="scientific">Komagataeibacter oboediens</name>
    <dbReference type="NCBI Taxonomy" id="65958"/>
    <lineage>
        <taxon>Bacteria</taxon>
        <taxon>Pseudomonadati</taxon>
        <taxon>Pseudomonadota</taxon>
        <taxon>Alphaproteobacteria</taxon>
        <taxon>Acetobacterales</taxon>
        <taxon>Acetobacteraceae</taxon>
        <taxon>Komagataeibacter</taxon>
    </lineage>
</organism>
<evidence type="ECO:0000313" key="3">
    <source>
        <dbReference type="Proteomes" id="UP001519538"/>
    </source>
</evidence>
<dbReference type="Proteomes" id="UP001519538">
    <property type="component" value="Unassembled WGS sequence"/>
</dbReference>
<proteinExistence type="predicted"/>
<comment type="caution">
    <text evidence="2">The sequence shown here is derived from an EMBL/GenBank/DDBJ whole genome shotgun (WGS) entry which is preliminary data.</text>
</comment>
<sequence length="61" mass="7122">MNRATRATGHSVSALMQDSRKRFPVKQPEKPKDFLSEAFFKKLRKDTAFLKKAAPKNFYDF</sequence>
<evidence type="ECO:0000256" key="1">
    <source>
        <dbReference type="SAM" id="MobiDB-lite"/>
    </source>
</evidence>
<dbReference type="RefSeq" id="WP_200409946.1">
    <property type="nucleotide sequence ID" value="NZ_BDLT01000033.1"/>
</dbReference>
<gene>
    <name evidence="2" type="ORF">HNO79_04635</name>
</gene>